<dbReference type="GO" id="GO:0000257">
    <property type="term" value="F:nitrilase activity"/>
    <property type="evidence" value="ECO:0007669"/>
    <property type="project" value="UniProtKB-EC"/>
</dbReference>
<dbReference type="PANTHER" id="PTHR46044:SF14">
    <property type="entry name" value="ARYLACETONITRILASE"/>
    <property type="match status" value="1"/>
</dbReference>
<dbReference type="EC" id="3.5.5.1" evidence="4"/>
<keyword evidence="8" id="KW-1185">Reference proteome</keyword>
<evidence type="ECO:0000256" key="5">
    <source>
        <dbReference type="PROSITE-ProRule" id="PRU10139"/>
    </source>
</evidence>
<sequence length="358" mass="39903">MTDLTLDPKNTDTPSEESFVVLGQTSSAMQKVRVGAVQAEPGWLDLEESVEKTLSLIQQASDKGVNVLGFPEVWIPGYPWSLWTNSVIDNTEMVHKYMANSLVRDSPQMRRIQQAVKEAGMVVVLGYSERDGASLYMAQSFITTTGEIVHHRRKIKPTHVERTLWGEGQAESLTTVIDSPFGKIGGLNCWEHLQPLLRYYEYAQGVQIHIASWPAEFCMPDPKVMAWQYHETGEASYRASQFMAIEGQTFVAVASQILTEKNLEKNHLVGKPPIKTVRQLTRYFKPGGGFSMIFGPDGKPLVEALEDGEEGILVADVDLRDIDRAKAFIDTVGHYARPDLLSLLVNPTADSCITTMKK</sequence>
<evidence type="ECO:0000259" key="6">
    <source>
        <dbReference type="PROSITE" id="PS50263"/>
    </source>
</evidence>
<dbReference type="CDD" id="cd07564">
    <property type="entry name" value="nitrilases_CHs"/>
    <property type="match status" value="1"/>
</dbReference>
<name>A0AAV9PTY0_9PEZI</name>
<dbReference type="Proteomes" id="UP001345827">
    <property type="component" value="Unassembled WGS sequence"/>
</dbReference>
<evidence type="ECO:0000256" key="3">
    <source>
        <dbReference type="ARBA" id="ARBA00036406"/>
    </source>
</evidence>
<dbReference type="EMBL" id="JAXLQG010000029">
    <property type="protein sequence ID" value="KAK5528059.1"/>
    <property type="molecule type" value="Genomic_DNA"/>
</dbReference>
<dbReference type="GO" id="GO:0016836">
    <property type="term" value="F:hydro-lyase activity"/>
    <property type="evidence" value="ECO:0007669"/>
    <property type="project" value="UniProtKB-ARBA"/>
</dbReference>
<dbReference type="InterPro" id="IPR003010">
    <property type="entry name" value="C-N_Hydrolase"/>
</dbReference>
<evidence type="ECO:0000256" key="2">
    <source>
        <dbReference type="ARBA" id="ARBA00022801"/>
    </source>
</evidence>
<feature type="domain" description="CN hydrolase" evidence="6">
    <location>
        <begin position="32"/>
        <end position="319"/>
    </location>
</feature>
<dbReference type="Pfam" id="PF00795">
    <property type="entry name" value="CN_hydrolase"/>
    <property type="match status" value="1"/>
</dbReference>
<evidence type="ECO:0000313" key="7">
    <source>
        <dbReference type="EMBL" id="KAK5528059.1"/>
    </source>
</evidence>
<dbReference type="SUPFAM" id="SSF56317">
    <property type="entry name" value="Carbon-nitrogen hydrolase"/>
    <property type="match status" value="1"/>
</dbReference>
<comment type="catalytic activity">
    <reaction evidence="3">
        <text>a nitrile + 2 H2O = a carboxylate + NH4(+)</text>
        <dbReference type="Rhea" id="RHEA:21724"/>
        <dbReference type="ChEBI" id="CHEBI:15377"/>
        <dbReference type="ChEBI" id="CHEBI:18379"/>
        <dbReference type="ChEBI" id="CHEBI:28938"/>
        <dbReference type="ChEBI" id="CHEBI:29067"/>
        <dbReference type="EC" id="3.5.5.1"/>
    </reaction>
</comment>
<dbReference type="PROSITE" id="PS50263">
    <property type="entry name" value="CN_HYDROLASE"/>
    <property type="match status" value="1"/>
</dbReference>
<gene>
    <name evidence="7" type="ORF">LTR25_010725</name>
</gene>
<dbReference type="InterPro" id="IPR036526">
    <property type="entry name" value="C-N_Hydrolase_sf"/>
</dbReference>
<feature type="active site" description="Proton acceptor" evidence="5">
    <location>
        <position position="72"/>
    </location>
</feature>
<dbReference type="InterPro" id="IPR044149">
    <property type="entry name" value="Nitrilases_CHs"/>
</dbReference>
<evidence type="ECO:0000313" key="8">
    <source>
        <dbReference type="Proteomes" id="UP001345827"/>
    </source>
</evidence>
<dbReference type="InterPro" id="IPR000132">
    <property type="entry name" value="Nitrilase/CN_hydratase_CS"/>
</dbReference>
<dbReference type="PANTHER" id="PTHR46044">
    <property type="entry name" value="NITRILASE"/>
    <property type="match status" value="1"/>
</dbReference>
<accession>A0AAV9PTY0</accession>
<comment type="caution">
    <text evidence="7">The sequence shown here is derived from an EMBL/GenBank/DDBJ whole genome shotgun (WGS) entry which is preliminary data.</text>
</comment>
<comment type="similarity">
    <text evidence="1">Belongs to the carbon-nitrogen hydrolase superfamily. Nitrilase family.</text>
</comment>
<dbReference type="Gene3D" id="3.60.110.10">
    <property type="entry name" value="Carbon-nitrogen hydrolase"/>
    <property type="match status" value="1"/>
</dbReference>
<keyword evidence="2" id="KW-0378">Hydrolase</keyword>
<dbReference type="PROSITE" id="PS00921">
    <property type="entry name" value="NITRIL_CHT_2"/>
    <property type="match status" value="1"/>
</dbReference>
<proteinExistence type="inferred from homology"/>
<dbReference type="PROSITE" id="PS00920">
    <property type="entry name" value="NITRIL_CHT_1"/>
    <property type="match status" value="1"/>
</dbReference>
<evidence type="ECO:0000256" key="4">
    <source>
        <dbReference type="ARBA" id="ARBA00039045"/>
    </source>
</evidence>
<reference evidence="7 8" key="1">
    <citation type="submission" date="2023-06" db="EMBL/GenBank/DDBJ databases">
        <title>Black Yeasts Isolated from many extreme environments.</title>
        <authorList>
            <person name="Coleine C."/>
            <person name="Stajich J.E."/>
            <person name="Selbmann L."/>
        </authorList>
    </citation>
    <scope>NUCLEOTIDE SEQUENCE [LARGE SCALE GENOMIC DNA]</scope>
    <source>
        <strain evidence="7 8">CCFEE 5887</strain>
    </source>
</reference>
<dbReference type="AlphaFoldDB" id="A0AAV9PTY0"/>
<organism evidence="7 8">
    <name type="scientific">Vermiconidia calcicola</name>
    <dbReference type="NCBI Taxonomy" id="1690605"/>
    <lineage>
        <taxon>Eukaryota</taxon>
        <taxon>Fungi</taxon>
        <taxon>Dikarya</taxon>
        <taxon>Ascomycota</taxon>
        <taxon>Pezizomycotina</taxon>
        <taxon>Dothideomycetes</taxon>
        <taxon>Dothideomycetidae</taxon>
        <taxon>Mycosphaerellales</taxon>
        <taxon>Extremaceae</taxon>
        <taxon>Vermiconidia</taxon>
    </lineage>
</organism>
<evidence type="ECO:0000256" key="1">
    <source>
        <dbReference type="ARBA" id="ARBA00008129"/>
    </source>
</evidence>
<protein>
    <recommendedName>
        <fullName evidence="4">nitrilase</fullName>
        <ecNumber evidence="4">3.5.5.1</ecNumber>
    </recommendedName>
</protein>